<feature type="domain" description="DUF7601" evidence="3">
    <location>
        <begin position="179"/>
        <end position="288"/>
    </location>
</feature>
<feature type="signal peptide" evidence="2">
    <location>
        <begin position="1"/>
        <end position="28"/>
    </location>
</feature>
<dbReference type="InterPro" id="IPR017503">
    <property type="entry name" value="Sortase_SrtB_sig_QVPTGV"/>
</dbReference>
<evidence type="ECO:0000313" key="5">
    <source>
        <dbReference type="Proteomes" id="UP000069771"/>
    </source>
</evidence>
<dbReference type="Gene3D" id="2.60.40.1140">
    <property type="entry name" value="Collagen-binding surface protein Cna, B-type domain"/>
    <property type="match status" value="1"/>
</dbReference>
<keyword evidence="1" id="KW-0472">Membrane</keyword>
<organism evidence="4 5">
    <name type="scientific">Faecalibaculum rodentium</name>
    <dbReference type="NCBI Taxonomy" id="1702221"/>
    <lineage>
        <taxon>Bacteria</taxon>
        <taxon>Bacillati</taxon>
        <taxon>Bacillota</taxon>
        <taxon>Erysipelotrichia</taxon>
        <taxon>Erysipelotrichales</taxon>
        <taxon>Erysipelotrichaceae</taxon>
        <taxon>Faecalibaculum</taxon>
    </lineage>
</organism>
<sequence>MKHYGKLTAAAAAGFMALSAMGVAPVFAATDTANVTVTVTKTENVKDPVGTISFNADPRTPGASETPFYGADTIAAGPRGGLSVADVTFTPADTDTQTTTKTAAITINKSLFENLPVGQYCYTISQKSSDIDGLPKVDTSYNAHVFKTNDGLYLTVDNGNGRKLSDENISFAQTYTTKTLTVKKVITGNQANKNDTFPFTVTVTPSTAGEKYVVSEGATAAYADNGTATVTATLGDNQTMTISGLSAADAAAIQETFASTKGYNVTSTGGDVTKTEANGTTTATIASAAMGNDNKTVTVTNDKTGEIPTGILMTAAPYAGLVALGGIFAGLFFRHKRED</sequence>
<dbReference type="STRING" id="1702221.AALO17_24430"/>
<name>A0A140DY50_9FIRM</name>
<protein>
    <recommendedName>
        <fullName evidence="3">DUF7601 domain-containing protein</fullName>
    </recommendedName>
</protein>
<dbReference type="EMBL" id="CP011391">
    <property type="protein sequence ID" value="AMK55577.1"/>
    <property type="molecule type" value="Genomic_DNA"/>
</dbReference>
<evidence type="ECO:0000256" key="2">
    <source>
        <dbReference type="SAM" id="SignalP"/>
    </source>
</evidence>
<dbReference type="NCBIfam" id="TIGR03065">
    <property type="entry name" value="srtB_sig_QVPTGV"/>
    <property type="match status" value="1"/>
</dbReference>
<dbReference type="InterPro" id="IPR055382">
    <property type="entry name" value="DUF7601"/>
</dbReference>
<dbReference type="AlphaFoldDB" id="A0A140DY50"/>
<proteinExistence type="predicted"/>
<accession>A0A140DY50</accession>
<evidence type="ECO:0000256" key="1">
    <source>
        <dbReference type="SAM" id="Phobius"/>
    </source>
</evidence>
<dbReference type="Proteomes" id="UP000069771">
    <property type="component" value="Chromosome"/>
</dbReference>
<dbReference type="RefSeq" id="WP_067559403.1">
    <property type="nucleotide sequence ID" value="NZ_CAMTBT010000004.1"/>
</dbReference>
<gene>
    <name evidence="4" type="ORF">AALO17_24430</name>
</gene>
<keyword evidence="5" id="KW-1185">Reference proteome</keyword>
<feature type="chain" id="PRO_5007302157" description="DUF7601 domain-containing protein" evidence="2">
    <location>
        <begin position="29"/>
        <end position="339"/>
    </location>
</feature>
<keyword evidence="1" id="KW-1133">Transmembrane helix</keyword>
<evidence type="ECO:0000313" key="4">
    <source>
        <dbReference type="EMBL" id="AMK55577.1"/>
    </source>
</evidence>
<feature type="transmembrane region" description="Helical" evidence="1">
    <location>
        <begin position="311"/>
        <end position="333"/>
    </location>
</feature>
<keyword evidence="1" id="KW-0812">Transmembrane</keyword>
<keyword evidence="2" id="KW-0732">Signal</keyword>
<dbReference type="KEGG" id="fro:AALO17_24430"/>
<dbReference type="OrthoDB" id="2048614at2"/>
<evidence type="ECO:0000259" key="3">
    <source>
        <dbReference type="Pfam" id="PF24547"/>
    </source>
</evidence>
<reference evidence="4 5" key="1">
    <citation type="journal article" date="2016" name="Gut Pathog.">
        <title>Whole genome sequencing of "Faecalibaculum rodentium" ALO17, isolated from C57BL/6J laboratory mouse feces.</title>
        <authorList>
            <person name="Lim S."/>
            <person name="Chang D.H."/>
            <person name="Ahn S."/>
            <person name="Kim B.C."/>
        </authorList>
    </citation>
    <scope>NUCLEOTIDE SEQUENCE [LARGE SCALE GENOMIC DNA]</scope>
    <source>
        <strain evidence="4 5">Alo17</strain>
    </source>
</reference>
<dbReference type="Pfam" id="PF24547">
    <property type="entry name" value="DUF7601"/>
    <property type="match status" value="1"/>
</dbReference>
<dbReference type="GeneID" id="78478968"/>